<protein>
    <submittedName>
        <fullName evidence="2">Uncharacterized protein</fullName>
    </submittedName>
</protein>
<dbReference type="EMBL" id="CM032190">
    <property type="protein sequence ID" value="KAG7086947.1"/>
    <property type="molecule type" value="Genomic_DNA"/>
</dbReference>
<sequence>MMSTTVPADCLRPRAMCPKPQLGAQGCFVSHCDIRMGGQGGDHKDEIAGSNSPSATGDKDEIDQFSDQPAFQPSTANTVDDDTTPDEGARGVRAPSTTQAGTTTLSVQPTSSALSDSPPGII</sequence>
<evidence type="ECO:0000313" key="2">
    <source>
        <dbReference type="EMBL" id="KAG7086947.1"/>
    </source>
</evidence>
<evidence type="ECO:0000313" key="3">
    <source>
        <dbReference type="Proteomes" id="UP001049176"/>
    </source>
</evidence>
<accession>A0A9P7RP93</accession>
<organism evidence="2 3">
    <name type="scientific">Marasmius oreades</name>
    <name type="common">fairy-ring Marasmius</name>
    <dbReference type="NCBI Taxonomy" id="181124"/>
    <lineage>
        <taxon>Eukaryota</taxon>
        <taxon>Fungi</taxon>
        <taxon>Dikarya</taxon>
        <taxon>Basidiomycota</taxon>
        <taxon>Agaricomycotina</taxon>
        <taxon>Agaricomycetes</taxon>
        <taxon>Agaricomycetidae</taxon>
        <taxon>Agaricales</taxon>
        <taxon>Marasmiineae</taxon>
        <taxon>Marasmiaceae</taxon>
        <taxon>Marasmius</taxon>
    </lineage>
</organism>
<dbReference type="GeneID" id="66071940"/>
<name>A0A9P7RP93_9AGAR</name>
<feature type="region of interest" description="Disordered" evidence="1">
    <location>
        <begin position="36"/>
        <end position="122"/>
    </location>
</feature>
<dbReference type="AlphaFoldDB" id="A0A9P7RP93"/>
<dbReference type="KEGG" id="more:E1B28_002864"/>
<reference evidence="2" key="1">
    <citation type="journal article" date="2021" name="Genome Biol. Evol.">
        <title>The assembled and annotated genome of the fairy-ring fungus Marasmius oreades.</title>
        <authorList>
            <person name="Hiltunen M."/>
            <person name="Ament-Velasquez S.L."/>
            <person name="Johannesson H."/>
        </authorList>
    </citation>
    <scope>NUCLEOTIDE SEQUENCE</scope>
    <source>
        <strain evidence="2">03SP1</strain>
    </source>
</reference>
<proteinExistence type="predicted"/>
<keyword evidence="3" id="KW-1185">Reference proteome</keyword>
<evidence type="ECO:0000256" key="1">
    <source>
        <dbReference type="SAM" id="MobiDB-lite"/>
    </source>
</evidence>
<feature type="compositionally biased region" description="Polar residues" evidence="1">
    <location>
        <begin position="95"/>
        <end position="115"/>
    </location>
</feature>
<dbReference type="RefSeq" id="XP_043003418.1">
    <property type="nucleotide sequence ID" value="XM_043159812.1"/>
</dbReference>
<feature type="compositionally biased region" description="Polar residues" evidence="1">
    <location>
        <begin position="65"/>
        <end position="78"/>
    </location>
</feature>
<comment type="caution">
    <text evidence="2">The sequence shown here is derived from an EMBL/GenBank/DDBJ whole genome shotgun (WGS) entry which is preliminary data.</text>
</comment>
<gene>
    <name evidence="2" type="ORF">E1B28_002864</name>
</gene>
<dbReference type="Proteomes" id="UP001049176">
    <property type="component" value="Chromosome 10"/>
</dbReference>